<evidence type="ECO:0000313" key="2">
    <source>
        <dbReference type="EMBL" id="VDM97494.1"/>
    </source>
</evidence>
<reference evidence="2 3" key="2">
    <citation type="submission" date="2018-11" db="EMBL/GenBank/DDBJ databases">
        <authorList>
            <consortium name="Pathogen Informatics"/>
        </authorList>
    </citation>
    <scope>NUCLEOTIDE SEQUENCE [LARGE SCALE GENOMIC DNA]</scope>
</reference>
<feature type="transmembrane region" description="Helical" evidence="1">
    <location>
        <begin position="17"/>
        <end position="45"/>
    </location>
</feature>
<proteinExistence type="predicted"/>
<evidence type="ECO:0000256" key="1">
    <source>
        <dbReference type="SAM" id="Phobius"/>
    </source>
</evidence>
<dbReference type="PROSITE" id="PS51257">
    <property type="entry name" value="PROKAR_LIPOPROTEIN"/>
    <property type="match status" value="1"/>
</dbReference>
<dbReference type="Proteomes" id="UP000276776">
    <property type="component" value="Unassembled WGS sequence"/>
</dbReference>
<protein>
    <submittedName>
        <fullName evidence="2 4">Uncharacterized protein</fullName>
    </submittedName>
</protein>
<evidence type="ECO:0000313" key="4">
    <source>
        <dbReference type="WBParaSite" id="TCLT_0000184401-mRNA-1"/>
    </source>
</evidence>
<keyword evidence="3" id="KW-1185">Reference proteome</keyword>
<name>A0A0N5CNS3_THECL</name>
<accession>A0A0N5CNS3</accession>
<reference evidence="4" key="1">
    <citation type="submission" date="2017-02" db="UniProtKB">
        <authorList>
            <consortium name="WormBaseParasite"/>
        </authorList>
    </citation>
    <scope>IDENTIFICATION</scope>
</reference>
<dbReference type="OrthoDB" id="5869891at2759"/>
<organism evidence="4">
    <name type="scientific">Thelazia callipaeda</name>
    <name type="common">Oriental eyeworm</name>
    <name type="synonym">Parasitic nematode</name>
    <dbReference type="NCBI Taxonomy" id="103827"/>
    <lineage>
        <taxon>Eukaryota</taxon>
        <taxon>Metazoa</taxon>
        <taxon>Ecdysozoa</taxon>
        <taxon>Nematoda</taxon>
        <taxon>Chromadorea</taxon>
        <taxon>Rhabditida</taxon>
        <taxon>Spirurina</taxon>
        <taxon>Spiruromorpha</taxon>
        <taxon>Thelazioidea</taxon>
        <taxon>Thelaziidae</taxon>
        <taxon>Thelazia</taxon>
    </lineage>
</organism>
<keyword evidence="1" id="KW-0812">Transmembrane</keyword>
<dbReference type="WBParaSite" id="TCLT_0000184401-mRNA-1">
    <property type="protein sequence ID" value="TCLT_0000184401-mRNA-1"/>
    <property type="gene ID" value="TCLT_0000184401"/>
</dbReference>
<evidence type="ECO:0000313" key="3">
    <source>
        <dbReference type="Proteomes" id="UP000276776"/>
    </source>
</evidence>
<gene>
    <name evidence="2" type="ORF">TCLT_LOCUS1845</name>
</gene>
<dbReference type="EMBL" id="UYYF01000285">
    <property type="protein sequence ID" value="VDM97494.1"/>
    <property type="molecule type" value="Genomic_DNA"/>
</dbReference>
<dbReference type="AlphaFoldDB" id="A0A0N5CNS3"/>
<sequence length="80" mass="8999">MGARSPLTPIGTDIESVIIAVAMFMTCGLLMFACCFVVTQIYVCYKRGRLLKKRRSKQLDEEFQFAVMQTDAISFGNHSL</sequence>
<keyword evidence="1" id="KW-1133">Transmembrane helix</keyword>
<keyword evidence="1" id="KW-0472">Membrane</keyword>